<accession>A0A9D2CZI7</accession>
<comment type="caution">
    <text evidence="1">The sequence shown here is derived from an EMBL/GenBank/DDBJ whole genome shotgun (WGS) entry which is preliminary data.</text>
</comment>
<sequence>MIEATKAAACRWQAAAFLCLFSPSNSRKTAGVSSETSKFKYFFERAKMTLFARSLNLAMLCLTGKE</sequence>
<gene>
    <name evidence="1" type="ORF">H9727_05685</name>
</gene>
<reference evidence="1" key="2">
    <citation type="submission" date="2021-04" db="EMBL/GenBank/DDBJ databases">
        <authorList>
            <person name="Gilroy R."/>
        </authorList>
    </citation>
    <scope>NUCLEOTIDE SEQUENCE</scope>
    <source>
        <strain evidence="1">CHK187-5294</strain>
    </source>
</reference>
<dbReference type="EMBL" id="DXCL01000029">
    <property type="protein sequence ID" value="HIZ03760.1"/>
    <property type="molecule type" value="Genomic_DNA"/>
</dbReference>
<evidence type="ECO:0000313" key="1">
    <source>
        <dbReference type="EMBL" id="HIZ03760.1"/>
    </source>
</evidence>
<organism evidence="1 2">
    <name type="scientific">Candidatus Borkfalkia avistercoris</name>
    <dbReference type="NCBI Taxonomy" id="2838504"/>
    <lineage>
        <taxon>Bacteria</taxon>
        <taxon>Bacillati</taxon>
        <taxon>Bacillota</taxon>
        <taxon>Clostridia</taxon>
        <taxon>Christensenellales</taxon>
        <taxon>Christensenellaceae</taxon>
        <taxon>Candidatus Borkfalkia</taxon>
    </lineage>
</organism>
<dbReference type="AlphaFoldDB" id="A0A9D2CZI7"/>
<reference evidence="1" key="1">
    <citation type="journal article" date="2021" name="PeerJ">
        <title>Extensive microbial diversity within the chicken gut microbiome revealed by metagenomics and culture.</title>
        <authorList>
            <person name="Gilroy R."/>
            <person name="Ravi A."/>
            <person name="Getino M."/>
            <person name="Pursley I."/>
            <person name="Horton D.L."/>
            <person name="Alikhan N.F."/>
            <person name="Baker D."/>
            <person name="Gharbi K."/>
            <person name="Hall N."/>
            <person name="Watson M."/>
            <person name="Adriaenssens E.M."/>
            <person name="Foster-Nyarko E."/>
            <person name="Jarju S."/>
            <person name="Secka A."/>
            <person name="Antonio M."/>
            <person name="Oren A."/>
            <person name="Chaudhuri R.R."/>
            <person name="La Ragione R."/>
            <person name="Hildebrand F."/>
            <person name="Pallen M.J."/>
        </authorList>
    </citation>
    <scope>NUCLEOTIDE SEQUENCE</scope>
    <source>
        <strain evidence="1">CHK187-5294</strain>
    </source>
</reference>
<proteinExistence type="predicted"/>
<dbReference type="Proteomes" id="UP000824132">
    <property type="component" value="Unassembled WGS sequence"/>
</dbReference>
<name>A0A9D2CZI7_9FIRM</name>
<evidence type="ECO:0000313" key="2">
    <source>
        <dbReference type="Proteomes" id="UP000824132"/>
    </source>
</evidence>
<protein>
    <submittedName>
        <fullName evidence="1">Uncharacterized protein</fullName>
    </submittedName>
</protein>